<protein>
    <submittedName>
        <fullName evidence="1">Uncharacterized protein</fullName>
    </submittedName>
</protein>
<dbReference type="Proteomes" id="UP000523388">
    <property type="component" value="Unassembled WGS sequence"/>
</dbReference>
<name>A0A8S7BKZ9_ECOLX</name>
<evidence type="ECO:0000313" key="1">
    <source>
        <dbReference type="EMBL" id="EFA9847954.1"/>
    </source>
</evidence>
<dbReference type="EMBL" id="AASCJS010000037">
    <property type="protein sequence ID" value="EFA9847954.1"/>
    <property type="molecule type" value="Genomic_DNA"/>
</dbReference>
<dbReference type="RefSeq" id="WP_061330447.1">
    <property type="nucleotide sequence ID" value="NZ_JABWFR010000400.1"/>
</dbReference>
<reference evidence="1 2" key="1">
    <citation type="submission" date="2018-08" db="EMBL/GenBank/DDBJ databases">
        <authorList>
            <consortium name="GenomeTrakr network: Whole genome sequencing for foodborne pathogen traceback"/>
        </authorList>
    </citation>
    <scope>NUCLEOTIDE SEQUENCE [LARGE SCALE GENOMIC DNA]</scope>
    <source>
        <strain evidence="1 2">AZ-TG102963</strain>
    </source>
</reference>
<evidence type="ECO:0000313" key="2">
    <source>
        <dbReference type="Proteomes" id="UP000523388"/>
    </source>
</evidence>
<organism evidence="1 2">
    <name type="scientific">Escherichia coli</name>
    <dbReference type="NCBI Taxonomy" id="562"/>
    <lineage>
        <taxon>Bacteria</taxon>
        <taxon>Pseudomonadati</taxon>
        <taxon>Pseudomonadota</taxon>
        <taxon>Gammaproteobacteria</taxon>
        <taxon>Enterobacterales</taxon>
        <taxon>Enterobacteriaceae</taxon>
        <taxon>Escherichia</taxon>
    </lineage>
</organism>
<gene>
    <name evidence="1" type="ORF">C1Q91_004423</name>
</gene>
<comment type="caution">
    <text evidence="1">The sequence shown here is derived from an EMBL/GenBank/DDBJ whole genome shotgun (WGS) entry which is preliminary data.</text>
</comment>
<feature type="non-terminal residue" evidence="1">
    <location>
        <position position="1"/>
    </location>
</feature>
<dbReference type="AlphaFoldDB" id="A0A8S7BKZ9"/>
<accession>A0A8S7BKZ9</accession>
<sequence length="93" mass="10281">SVASGNGTALIVGCGATALFDQHTTHFPANFAPHISLSINGFVTETIVFFYICLNLFLRYLWLALAFSAVRFSVHGINRSDIHLFLRFFSLNA</sequence>
<proteinExistence type="predicted"/>